<dbReference type="GO" id="GO:0030424">
    <property type="term" value="C:axon"/>
    <property type="evidence" value="ECO:0007669"/>
    <property type="project" value="TreeGrafter"/>
</dbReference>
<dbReference type="SMART" id="SM00231">
    <property type="entry name" value="FA58C"/>
    <property type="match status" value="1"/>
</dbReference>
<dbReference type="GO" id="GO:0043025">
    <property type="term" value="C:neuronal cell body"/>
    <property type="evidence" value="ECO:0007669"/>
    <property type="project" value="TreeGrafter"/>
</dbReference>
<dbReference type="EMBL" id="CALNXJ010000029">
    <property type="protein sequence ID" value="CAH3135256.1"/>
    <property type="molecule type" value="Genomic_DNA"/>
</dbReference>
<dbReference type="InterPro" id="IPR036179">
    <property type="entry name" value="Ig-like_dom_sf"/>
</dbReference>
<evidence type="ECO:0000256" key="1">
    <source>
        <dbReference type="ARBA" id="ARBA00022729"/>
    </source>
</evidence>
<dbReference type="InterPro" id="IPR003599">
    <property type="entry name" value="Ig_sub"/>
</dbReference>
<proteinExistence type="predicted"/>
<dbReference type="GO" id="GO:0005886">
    <property type="term" value="C:plasma membrane"/>
    <property type="evidence" value="ECO:0007669"/>
    <property type="project" value="TreeGrafter"/>
</dbReference>
<protein>
    <recommendedName>
        <fullName evidence="9">F5/8 type C domain-containing protein</fullName>
    </recommendedName>
</protein>
<dbReference type="PROSITE" id="PS50835">
    <property type="entry name" value="IG_LIKE"/>
    <property type="match status" value="3"/>
</dbReference>
<keyword evidence="3" id="KW-0393">Immunoglobulin domain</keyword>
<dbReference type="Pfam" id="PF00754">
    <property type="entry name" value="F5_F8_type_C"/>
    <property type="match status" value="1"/>
</dbReference>
<evidence type="ECO:0000259" key="6">
    <source>
        <dbReference type="PROSITE" id="PS50835"/>
    </source>
</evidence>
<dbReference type="InterPro" id="IPR013783">
    <property type="entry name" value="Ig-like_fold"/>
</dbReference>
<feature type="domain" description="Ig-like" evidence="6">
    <location>
        <begin position="205"/>
        <end position="291"/>
    </location>
</feature>
<organism evidence="7 8">
    <name type="scientific">Pocillopora meandrina</name>
    <dbReference type="NCBI Taxonomy" id="46732"/>
    <lineage>
        <taxon>Eukaryota</taxon>
        <taxon>Metazoa</taxon>
        <taxon>Cnidaria</taxon>
        <taxon>Anthozoa</taxon>
        <taxon>Hexacorallia</taxon>
        <taxon>Scleractinia</taxon>
        <taxon>Astrocoeniina</taxon>
        <taxon>Pocilloporidae</taxon>
        <taxon>Pocillopora</taxon>
    </lineage>
</organism>
<dbReference type="InterPro" id="IPR008979">
    <property type="entry name" value="Galactose-bd-like_sf"/>
</dbReference>
<dbReference type="SMART" id="SM00408">
    <property type="entry name" value="IGc2"/>
    <property type="match status" value="3"/>
</dbReference>
<dbReference type="InterPro" id="IPR008160">
    <property type="entry name" value="Collagen"/>
</dbReference>
<dbReference type="FunFam" id="2.60.120.260:FF:000016">
    <property type="entry name" value="Contactin-associated protein-like 4 isoform 1"/>
    <property type="match status" value="1"/>
</dbReference>
<dbReference type="PROSITE" id="PS01285">
    <property type="entry name" value="FA58C_1"/>
    <property type="match status" value="1"/>
</dbReference>
<keyword evidence="1" id="KW-0732">Signal</keyword>
<evidence type="ECO:0000256" key="4">
    <source>
        <dbReference type="SAM" id="MobiDB-lite"/>
    </source>
</evidence>
<feature type="domain" description="Ig-like" evidence="6">
    <location>
        <begin position="294"/>
        <end position="375"/>
    </location>
</feature>
<dbReference type="Pfam" id="PF01391">
    <property type="entry name" value="Collagen"/>
    <property type="match status" value="1"/>
</dbReference>
<dbReference type="AlphaFoldDB" id="A0AAU9X3R2"/>
<dbReference type="PANTHER" id="PTHR45080:SF8">
    <property type="entry name" value="IG-LIKE DOMAIN-CONTAINING PROTEIN"/>
    <property type="match status" value="1"/>
</dbReference>
<dbReference type="CDD" id="cd00057">
    <property type="entry name" value="FA58C"/>
    <property type="match status" value="1"/>
</dbReference>
<dbReference type="InterPro" id="IPR003598">
    <property type="entry name" value="Ig_sub2"/>
</dbReference>
<feature type="region of interest" description="Disordered" evidence="4">
    <location>
        <begin position="130"/>
        <end position="174"/>
    </location>
</feature>
<dbReference type="Pfam" id="PF13927">
    <property type="entry name" value="Ig_3"/>
    <property type="match status" value="3"/>
</dbReference>
<sequence>MPLKDRSFPVSPGTALSVFCLFLYSAGFIRIETKLNDYEQRLKSVEEFMPQDKMEQARTDLHSAEQGEVKNLLRIPTSSRQPKTLRLKRSVLHPSPFNNSAKIREMMEDVISSTWKICSNKGNLNVCPCGRPGPPGRAGPKGDRGRKGRKGSQGIIGPPGRSGKQGIIGPPGIRGEKGMKGVIGPPGIPGIPGTKGEPGESISTPKVTISPPKLIVNETNTASFLCSVSGNPTAHIFWSKVNGSLSSNRTKVTSNGKMQIVSVRMEEAGEYKCLARNILGEDEKTAIVVVQSKPKISLSFGPTYFEQGKNVTMPKCHVTSFPPAIITWSRVRGELAHSRTVVKDGQLSIITAQKRDSGLYECKASNNLGHDSALTNLVWDLPRFTVNPPAKLDVEKNKNISVLCQAAGDPRPVITWVKENSDLPVGRSQVSVNGTLQIWNIKDEDSGIYICTATSAQLFKTSSLMQLTLRKGKEWFASVIVHRAVFSTLMCEPIGVVDRNRIPDARMTASSFFNGNYHPFYGRLNESRGHGGWCTKTTSDRTDYLQVDMGEVRFLCGVATQGLQGSSAWATSYKLQLSTDGITWNTYKETNIEKVRRELYVIDVFQGNSDRNSIVKHPLDADVKARYIRFYPVTHNSHPCMRVEVYVLLN</sequence>
<evidence type="ECO:0000256" key="2">
    <source>
        <dbReference type="ARBA" id="ARBA00023157"/>
    </source>
</evidence>
<reference evidence="7 8" key="1">
    <citation type="submission" date="2022-05" db="EMBL/GenBank/DDBJ databases">
        <authorList>
            <consortium name="Genoscope - CEA"/>
            <person name="William W."/>
        </authorList>
    </citation>
    <scope>NUCLEOTIDE SEQUENCE [LARGE SCALE GENOMIC DNA]</scope>
</reference>
<dbReference type="GO" id="GO:0008046">
    <property type="term" value="F:axon guidance receptor activity"/>
    <property type="evidence" value="ECO:0007669"/>
    <property type="project" value="TreeGrafter"/>
</dbReference>
<keyword evidence="8" id="KW-1185">Reference proteome</keyword>
<dbReference type="Gene3D" id="2.60.120.260">
    <property type="entry name" value="Galactose-binding domain-like"/>
    <property type="match status" value="1"/>
</dbReference>
<dbReference type="InterPro" id="IPR007110">
    <property type="entry name" value="Ig-like_dom"/>
</dbReference>
<feature type="domain" description="F5/8 type C" evidence="5">
    <location>
        <begin position="491"/>
        <end position="648"/>
    </location>
</feature>
<keyword evidence="2" id="KW-1015">Disulfide bond</keyword>
<dbReference type="PROSITE" id="PS50022">
    <property type="entry name" value="FA58C_3"/>
    <property type="match status" value="1"/>
</dbReference>
<dbReference type="SMART" id="SM00409">
    <property type="entry name" value="IG"/>
    <property type="match status" value="3"/>
</dbReference>
<dbReference type="FunFam" id="2.60.40.10:FF:000032">
    <property type="entry name" value="palladin isoform X1"/>
    <property type="match status" value="1"/>
</dbReference>
<accession>A0AAU9X3R2</accession>
<dbReference type="InterPro" id="IPR050958">
    <property type="entry name" value="Cell_Adh-Cytoskel_Orgn"/>
</dbReference>
<name>A0AAU9X3R2_9CNID</name>
<dbReference type="SUPFAM" id="SSF49785">
    <property type="entry name" value="Galactose-binding domain-like"/>
    <property type="match status" value="1"/>
</dbReference>
<dbReference type="GO" id="GO:0050808">
    <property type="term" value="P:synapse organization"/>
    <property type="evidence" value="ECO:0007669"/>
    <property type="project" value="TreeGrafter"/>
</dbReference>
<feature type="domain" description="Ig-like" evidence="6">
    <location>
        <begin position="382"/>
        <end position="468"/>
    </location>
</feature>
<evidence type="ECO:0000259" key="5">
    <source>
        <dbReference type="PROSITE" id="PS50022"/>
    </source>
</evidence>
<dbReference type="InterPro" id="IPR000421">
    <property type="entry name" value="FA58C"/>
</dbReference>
<gene>
    <name evidence="7" type="ORF">PMEA_00016109</name>
</gene>
<evidence type="ECO:0008006" key="9">
    <source>
        <dbReference type="Google" id="ProtNLM"/>
    </source>
</evidence>
<dbReference type="PANTHER" id="PTHR45080">
    <property type="entry name" value="CONTACTIN 5"/>
    <property type="match status" value="1"/>
</dbReference>
<evidence type="ECO:0000313" key="7">
    <source>
        <dbReference type="EMBL" id="CAH3135256.1"/>
    </source>
</evidence>
<comment type="caution">
    <text evidence="7">The sequence shown here is derived from an EMBL/GenBank/DDBJ whole genome shotgun (WGS) entry which is preliminary data.</text>
</comment>
<evidence type="ECO:0000313" key="8">
    <source>
        <dbReference type="Proteomes" id="UP001159428"/>
    </source>
</evidence>
<evidence type="ECO:0000256" key="3">
    <source>
        <dbReference type="ARBA" id="ARBA00023319"/>
    </source>
</evidence>
<dbReference type="Gene3D" id="2.60.40.10">
    <property type="entry name" value="Immunoglobulins"/>
    <property type="match status" value="3"/>
</dbReference>
<dbReference type="SUPFAM" id="SSF48726">
    <property type="entry name" value="Immunoglobulin"/>
    <property type="match status" value="3"/>
</dbReference>
<dbReference type="GO" id="GO:0007156">
    <property type="term" value="P:homophilic cell adhesion via plasma membrane adhesion molecules"/>
    <property type="evidence" value="ECO:0007669"/>
    <property type="project" value="TreeGrafter"/>
</dbReference>
<dbReference type="Proteomes" id="UP001159428">
    <property type="component" value="Unassembled WGS sequence"/>
</dbReference>
<dbReference type="CDD" id="cd00096">
    <property type="entry name" value="Ig"/>
    <property type="match status" value="1"/>
</dbReference>